<evidence type="ECO:0000313" key="2">
    <source>
        <dbReference type="Proteomes" id="UP001227268"/>
    </source>
</evidence>
<comment type="caution">
    <text evidence="1">The sequence shown here is derived from an EMBL/GenBank/DDBJ whole genome shotgun (WGS) entry which is preliminary data.</text>
</comment>
<evidence type="ECO:0000313" key="1">
    <source>
        <dbReference type="EMBL" id="KAJ9096403.1"/>
    </source>
</evidence>
<reference evidence="1" key="1">
    <citation type="submission" date="2023-04" db="EMBL/GenBank/DDBJ databases">
        <title>Draft Genome sequencing of Naganishia species isolated from polar environments using Oxford Nanopore Technology.</title>
        <authorList>
            <person name="Leo P."/>
            <person name="Venkateswaran K."/>
        </authorList>
    </citation>
    <scope>NUCLEOTIDE SEQUENCE</scope>
    <source>
        <strain evidence="1">MNA-CCFEE 5423</strain>
    </source>
</reference>
<keyword evidence="2" id="KW-1185">Reference proteome</keyword>
<sequence length="143" mass="15249">MNTLSAGDDIPTSQFSFSLDDGSAELYIGGVNPDKDEGEFGYVSTSQEYWRVGTGGLSVNGRELLSTSGKAIIDTEYLQSLFSLRSGSSAITASSAIAEALYGQIPNAKNLSDIHVNGSDHSDRPVFAGETFDIAPKDFLERN</sequence>
<gene>
    <name evidence="1" type="ORF">QFC21_005225</name>
</gene>
<name>A0ACC2VB99_9TREE</name>
<proteinExistence type="predicted"/>
<accession>A0ACC2VB99</accession>
<protein>
    <submittedName>
        <fullName evidence="1">Uncharacterized protein</fullName>
    </submittedName>
</protein>
<dbReference type="Proteomes" id="UP001227268">
    <property type="component" value="Unassembled WGS sequence"/>
</dbReference>
<dbReference type="EMBL" id="JASBWT010000019">
    <property type="protein sequence ID" value="KAJ9096403.1"/>
    <property type="molecule type" value="Genomic_DNA"/>
</dbReference>
<organism evidence="1 2">
    <name type="scientific">Naganishia friedmannii</name>
    <dbReference type="NCBI Taxonomy" id="89922"/>
    <lineage>
        <taxon>Eukaryota</taxon>
        <taxon>Fungi</taxon>
        <taxon>Dikarya</taxon>
        <taxon>Basidiomycota</taxon>
        <taxon>Agaricomycotina</taxon>
        <taxon>Tremellomycetes</taxon>
        <taxon>Filobasidiales</taxon>
        <taxon>Filobasidiaceae</taxon>
        <taxon>Naganishia</taxon>
    </lineage>
</organism>